<dbReference type="PANTHER" id="PTHR45331:SF2">
    <property type="entry name" value="OXIDOREDUCTASE WITH IRON-SULFUR SUBUNIT"/>
    <property type="match status" value="1"/>
</dbReference>
<evidence type="ECO:0000313" key="2">
    <source>
        <dbReference type="EMBL" id="QEE30680.1"/>
    </source>
</evidence>
<dbReference type="AlphaFoldDB" id="A0A5B9EIK2"/>
<reference evidence="2 3" key="1">
    <citation type="submission" date="2019-08" db="EMBL/GenBank/DDBJ databases">
        <title>Complete genome sequence of Terriglobus albidus strain ORNL.</title>
        <authorList>
            <person name="Podar M."/>
        </authorList>
    </citation>
    <scope>NUCLEOTIDE SEQUENCE [LARGE SCALE GENOMIC DNA]</scope>
    <source>
        <strain evidence="2 3">ORNL</strain>
    </source>
</reference>
<dbReference type="InterPro" id="IPR002888">
    <property type="entry name" value="2Fe-2S-bd"/>
</dbReference>
<dbReference type="InterPro" id="IPR052914">
    <property type="entry name" value="Aldehyde_Oxdr_Iron-Sulfur"/>
</dbReference>
<name>A0A5B9EIK2_9BACT</name>
<dbReference type="Pfam" id="PF00111">
    <property type="entry name" value="Fer2"/>
    <property type="match status" value="1"/>
</dbReference>
<dbReference type="KEGG" id="talb:FTW19_23410"/>
<dbReference type="Gene3D" id="1.10.150.120">
    <property type="entry name" value="[2Fe-2S]-binding domain"/>
    <property type="match status" value="1"/>
</dbReference>
<gene>
    <name evidence="2" type="ORF">FTW19_23410</name>
</gene>
<dbReference type="RefSeq" id="WP_147649980.1">
    <property type="nucleotide sequence ID" value="NZ_CP042806.1"/>
</dbReference>
<organism evidence="2 3">
    <name type="scientific">Terriglobus albidus</name>
    <dbReference type="NCBI Taxonomy" id="1592106"/>
    <lineage>
        <taxon>Bacteria</taxon>
        <taxon>Pseudomonadati</taxon>
        <taxon>Acidobacteriota</taxon>
        <taxon>Terriglobia</taxon>
        <taxon>Terriglobales</taxon>
        <taxon>Acidobacteriaceae</taxon>
        <taxon>Terriglobus</taxon>
    </lineage>
</organism>
<dbReference type="GO" id="GO:0016903">
    <property type="term" value="F:oxidoreductase activity, acting on the aldehyde or oxo group of donors"/>
    <property type="evidence" value="ECO:0007669"/>
    <property type="project" value="TreeGrafter"/>
</dbReference>
<dbReference type="InterPro" id="IPR036010">
    <property type="entry name" value="2Fe-2S_ferredoxin-like_sf"/>
</dbReference>
<dbReference type="Proteomes" id="UP000321820">
    <property type="component" value="Chromosome"/>
</dbReference>
<dbReference type="OrthoDB" id="9796880at2"/>
<dbReference type="PROSITE" id="PS51085">
    <property type="entry name" value="2FE2S_FER_2"/>
    <property type="match status" value="1"/>
</dbReference>
<dbReference type="GO" id="GO:0046872">
    <property type="term" value="F:metal ion binding"/>
    <property type="evidence" value="ECO:0007669"/>
    <property type="project" value="InterPro"/>
</dbReference>
<dbReference type="Gene3D" id="3.10.20.30">
    <property type="match status" value="1"/>
</dbReference>
<keyword evidence="3" id="KW-1185">Reference proteome</keyword>
<dbReference type="SUPFAM" id="SSF54292">
    <property type="entry name" value="2Fe-2S ferredoxin-like"/>
    <property type="match status" value="1"/>
</dbReference>
<dbReference type="Pfam" id="PF01799">
    <property type="entry name" value="Fer2_2"/>
    <property type="match status" value="1"/>
</dbReference>
<feature type="domain" description="2Fe-2S ferredoxin-type" evidence="1">
    <location>
        <begin position="2"/>
        <end position="84"/>
    </location>
</feature>
<evidence type="ECO:0000259" key="1">
    <source>
        <dbReference type="PROSITE" id="PS51085"/>
    </source>
</evidence>
<dbReference type="PANTHER" id="PTHR45331">
    <property type="entry name" value="OXIDOREDUCTASE, IRON-SULPHUR BINDING SUBUNIT-RELATED-RELATED"/>
    <property type="match status" value="1"/>
</dbReference>
<protein>
    <submittedName>
        <fullName evidence="2">(2Fe-2S)-binding protein</fullName>
    </submittedName>
</protein>
<dbReference type="EMBL" id="CP042806">
    <property type="protein sequence ID" value="QEE30680.1"/>
    <property type="molecule type" value="Genomic_DNA"/>
</dbReference>
<dbReference type="SUPFAM" id="SSF47741">
    <property type="entry name" value="CO dehydrogenase ISP C-domain like"/>
    <property type="match status" value="1"/>
</dbReference>
<proteinExistence type="predicted"/>
<dbReference type="InterPro" id="IPR036884">
    <property type="entry name" value="2Fe-2S-bd_dom_sf"/>
</dbReference>
<sequence>MTTLALTINGRAYGPIEVRDDLTMNDFLREYLGMTGTKYGCGAAQCLSCAVIVDRPDGTSHTNPTCIVPASSFNGKTIRTIEGHAKNGELTILQKTFIEHFAFQCGYCTPGFLNEGQVLLERLEKTPVAHADLDTTIGEALDGHLCRCTGYVKYHEAVRAAVLAEPTRFLKDGAQ</sequence>
<evidence type="ECO:0000313" key="3">
    <source>
        <dbReference type="Proteomes" id="UP000321820"/>
    </source>
</evidence>
<accession>A0A5B9EIK2</accession>
<dbReference type="GO" id="GO:0051537">
    <property type="term" value="F:2 iron, 2 sulfur cluster binding"/>
    <property type="evidence" value="ECO:0007669"/>
    <property type="project" value="TreeGrafter"/>
</dbReference>
<dbReference type="InterPro" id="IPR012675">
    <property type="entry name" value="Beta-grasp_dom_sf"/>
</dbReference>
<dbReference type="InterPro" id="IPR001041">
    <property type="entry name" value="2Fe-2S_ferredoxin-type"/>
</dbReference>